<feature type="compositionally biased region" description="Basic and acidic residues" evidence="1">
    <location>
        <begin position="180"/>
        <end position="196"/>
    </location>
</feature>
<organism evidence="3">
    <name type="scientific">Aquarana catesbeiana</name>
    <name type="common">American bullfrog</name>
    <name type="synonym">Rana catesbeiana</name>
    <dbReference type="NCBI Taxonomy" id="8400"/>
    <lineage>
        <taxon>Eukaryota</taxon>
        <taxon>Metazoa</taxon>
        <taxon>Chordata</taxon>
        <taxon>Craniata</taxon>
        <taxon>Vertebrata</taxon>
        <taxon>Euteleostomi</taxon>
        <taxon>Amphibia</taxon>
        <taxon>Batrachia</taxon>
        <taxon>Anura</taxon>
        <taxon>Neobatrachia</taxon>
        <taxon>Ranoidea</taxon>
        <taxon>Ranidae</taxon>
        <taxon>Aquarana</taxon>
    </lineage>
</organism>
<dbReference type="OrthoDB" id="2337140at2759"/>
<feature type="region of interest" description="Disordered" evidence="1">
    <location>
        <begin position="424"/>
        <end position="445"/>
    </location>
</feature>
<evidence type="ECO:0000259" key="2">
    <source>
        <dbReference type="PROSITE" id="PS50105"/>
    </source>
</evidence>
<evidence type="ECO:0000256" key="1">
    <source>
        <dbReference type="SAM" id="MobiDB-lite"/>
    </source>
</evidence>
<feature type="compositionally biased region" description="Basic and acidic residues" evidence="1">
    <location>
        <begin position="159"/>
        <end position="168"/>
    </location>
</feature>
<protein>
    <recommendedName>
        <fullName evidence="2">SAM domain-containing protein</fullName>
    </recommendedName>
</protein>
<dbReference type="PANTHER" id="PTHR16155:SF18">
    <property type="entry name" value="STERILE ALPHA MOTIF DOMAIN-CONTAINING PROTEIN 9-LIKE"/>
    <property type="match status" value="1"/>
</dbReference>
<proteinExistence type="predicted"/>
<dbReference type="SUPFAM" id="SSF47769">
    <property type="entry name" value="SAM/Pointed domain"/>
    <property type="match status" value="1"/>
</dbReference>
<dbReference type="PANTHER" id="PTHR16155">
    <property type="entry name" value="DED DOMAIN-CONTAINING PROTEIN"/>
    <property type="match status" value="1"/>
</dbReference>
<dbReference type="Gene3D" id="3.30.950.30">
    <property type="entry name" value="Schlafen, AAA domain"/>
    <property type="match status" value="1"/>
</dbReference>
<dbReference type="PROSITE" id="PS50105">
    <property type="entry name" value="SAM_DOMAIN"/>
    <property type="match status" value="1"/>
</dbReference>
<sequence>MFSCKERKLCADNVMENQFQITGKHNAFCKWEIAESTVDVQHHKQLCSRIITTTKEKDQFRTATKMTDLKMDKPINLPSNVEDWTKDHVKFWVTKQLKQDSSVGDIIYNQEVTGEILKVLTKKDLVDMGIKHGPATFIVHHLEKLNETCKDGQQSNLVVKEKGSEAKPKKSKSKKSTHVTPEESKNSTEDESKNISKELGNPNTVPVECSHSPSKTTPCSFDCTPVNKCYTQLNFLPPESGTSNFIDPVHEYKEFTNTENATKDDKKMKFCNEVFRFAAACMNARTNGTIHFGVRDKPHGEIIGVHIENSETYVNYIAQMMNKYFEEKQLDLAKQCIRPPRFVRVLCQDNTKSALFVIEVDVVPAYAYCHSQIFHTYEQVFKDNNWKKSKEKCCFLRDGASSKDMLANVQHNVAELKSFYTQTKDRDNARKTAEDTQRKNLRKSKEHGSKLVSLLTGNRDTLDNSYYKWYILVVNKSQESQTRNLDFMHEVPWFAVLDFDPESITSGLCKAFQEKRKPSLHDPSQYKNMDNVTNEKLEELKLYQKTAWIFCNGRMDFEESQDYKPLSYKLWQKEKAADVRQLVSFLIRKDVLERGKFLVVFLLLSTVEDPVDPMNEVFSAFYQGLNGMTDILCICESEESFQSWRGLQTRLVSEEEMEERCIYSLDIENVNGTVLKLKSDTRSSSRFLPSHNGSSTILHRKDEDLMASLNILCANECHDTEMESNESKFKDFIKAQEEHFYKGGKATWWNFYFSLKKYTGPFIERDIHKKLKEQIEWWSKCDKQISVKIITLFHYPGCGGTTTAMHVLWELRDTFRCAALKRKTDSFIDIAGEVINLAVSGSPNRTDYYPVLLLVDDYEDEENVFILQNCIRSVIAERYMKFEKPVVIILNCMRSQNPEQSSKLNCSDSVPLRYKLSEQERRAFEKKLTEIEEKYERPHDFYSFMIMKSNFDKRYIENVVRNILKGLNNASKQAQLISILALLNKYVKDSTISASMCEEFLGITAKKTYWGYESIEDTMGAYFPIMLRTEVEEYGRYEGLRISHPLIAKQCIEELMNTYQIQRSSIMLNLLNSNVFHSNGIGREILCQNMQSMLVTRHRKEHGDETDTLFSPLIEEIQKHEGNLYVETVLKEGALKFNQNPYISQALARHFYIREKKFSDAFHWAKEAKRISPTNSFILDTLGQIFKTQLKSIMDTLSKDNPVSDQTLKILLETAENASIAFRECQEQTEKTEREREENQLTKARRYRVYNTAGYLGQIEVCLYTVDILLQLPWFNSKDFLSRKHLIQYLSGKWDISVDNVSEEYKEFYSVLSDFRSFLIKLNTYLKDAFDFFQDYFVYLKQRNILKESTEFKIREKISEYYTKYRRNFCNTDLMQITDEKDTQRAGASRRIEDYRVGLQSLKADRFSGILEYLTDPGKVDKNMEAIVKAYKYLLQNRTDKFIMRDKQNFILANIVLHCVSAKSTLVAPIETLKRYLREVLQLSGLDYKYPEPYFLASLLFWPHSIHQLDSDSKNIAEYIISMRKTFRGQYRHMCHAKQPIAHFYLGKHDGLGRLVHKGKIDQCFQVPTPDLNSLWQSGDIWKEKATKELLLLVNGRAEDNMIYVECQGGIKIPVRPVYLGQLRSGKSIERVSFYLGFSIDGLIAYNIESF</sequence>
<feature type="domain" description="SAM" evidence="2">
    <location>
        <begin position="84"/>
        <end position="130"/>
    </location>
</feature>
<dbReference type="InterPro" id="IPR013761">
    <property type="entry name" value="SAM/pointed_sf"/>
</dbReference>
<dbReference type="Gene3D" id="1.10.150.50">
    <property type="entry name" value="Transcription Factor, Ets-1"/>
    <property type="match status" value="1"/>
</dbReference>
<reference evidence="3" key="1">
    <citation type="submission" date="2017-08" db="EMBL/GenBank/DDBJ databases">
        <title>Assembly of the North American Bullfrog Genome.</title>
        <authorList>
            <person name="Warren R.L."/>
            <person name="Vandervalk B.P."/>
            <person name="Kucuk E."/>
            <person name="Birol I."/>
            <person name="Helbing C."/>
            <person name="Pandoh P."/>
            <person name="Behsaz B."/>
            <person name="Mohamadi H."/>
            <person name="Chu J."/>
            <person name="Jackman S."/>
            <person name="Hammond S.A."/>
            <person name="Veldhoen N."/>
            <person name="Kirk H."/>
            <person name="Zhao Y."/>
            <person name="Coope R."/>
            <person name="Pleasance S."/>
            <person name="Moore R."/>
            <person name="Holt R."/>
        </authorList>
    </citation>
    <scope>NUCLEOTIDE SEQUENCE</scope>
    <source>
        <strain evidence="3">Bruno</strain>
        <tissue evidence="3">Liver</tissue>
    </source>
</reference>
<name>A0A2G9RZU7_AQUCT</name>
<dbReference type="InterPro" id="IPR001660">
    <property type="entry name" value="SAM"/>
</dbReference>
<feature type="region of interest" description="Disordered" evidence="1">
    <location>
        <begin position="153"/>
        <end position="211"/>
    </location>
</feature>
<dbReference type="EMBL" id="KV929308">
    <property type="protein sequence ID" value="PIO32743.1"/>
    <property type="molecule type" value="Genomic_DNA"/>
</dbReference>
<feature type="compositionally biased region" description="Basic and acidic residues" evidence="1">
    <location>
        <begin position="424"/>
        <end position="438"/>
    </location>
</feature>
<evidence type="ECO:0000313" key="3">
    <source>
        <dbReference type="EMBL" id="PIO32743.1"/>
    </source>
</evidence>
<gene>
    <name evidence="3" type="ORF">AB205_0093250</name>
</gene>
<dbReference type="GO" id="GO:0005737">
    <property type="term" value="C:cytoplasm"/>
    <property type="evidence" value="ECO:0007669"/>
    <property type="project" value="TreeGrafter"/>
</dbReference>
<dbReference type="InterPro" id="IPR038461">
    <property type="entry name" value="Schlafen_AlbA_2_dom_sf"/>
</dbReference>
<accession>A0A2G9RZU7</accession>